<evidence type="ECO:0000256" key="2">
    <source>
        <dbReference type="SAM" id="MobiDB-lite"/>
    </source>
</evidence>
<feature type="region of interest" description="Disordered" evidence="2">
    <location>
        <begin position="312"/>
        <end position="354"/>
    </location>
</feature>
<proteinExistence type="predicted"/>
<evidence type="ECO:0000313" key="4">
    <source>
        <dbReference type="Proteomes" id="UP000799440"/>
    </source>
</evidence>
<feature type="compositionally biased region" description="Polar residues" evidence="2">
    <location>
        <begin position="173"/>
        <end position="194"/>
    </location>
</feature>
<reference evidence="3" key="1">
    <citation type="journal article" date="2020" name="Stud. Mycol.">
        <title>101 Dothideomycetes genomes: a test case for predicting lifestyles and emergence of pathogens.</title>
        <authorList>
            <person name="Haridas S."/>
            <person name="Albert R."/>
            <person name="Binder M."/>
            <person name="Bloem J."/>
            <person name="Labutti K."/>
            <person name="Salamov A."/>
            <person name="Andreopoulos B."/>
            <person name="Baker S."/>
            <person name="Barry K."/>
            <person name="Bills G."/>
            <person name="Bluhm B."/>
            <person name="Cannon C."/>
            <person name="Castanera R."/>
            <person name="Culley D."/>
            <person name="Daum C."/>
            <person name="Ezra D."/>
            <person name="Gonzalez J."/>
            <person name="Henrissat B."/>
            <person name="Kuo A."/>
            <person name="Liang C."/>
            <person name="Lipzen A."/>
            <person name="Lutzoni F."/>
            <person name="Magnuson J."/>
            <person name="Mondo S."/>
            <person name="Nolan M."/>
            <person name="Ohm R."/>
            <person name="Pangilinan J."/>
            <person name="Park H.-J."/>
            <person name="Ramirez L."/>
            <person name="Alfaro M."/>
            <person name="Sun H."/>
            <person name="Tritt A."/>
            <person name="Yoshinaga Y."/>
            <person name="Zwiers L.-H."/>
            <person name="Turgeon B."/>
            <person name="Goodwin S."/>
            <person name="Spatafora J."/>
            <person name="Crous P."/>
            <person name="Grigoriev I."/>
        </authorList>
    </citation>
    <scope>NUCLEOTIDE SEQUENCE</scope>
    <source>
        <strain evidence="3">CBS 119925</strain>
    </source>
</reference>
<dbReference type="Proteomes" id="UP000799440">
    <property type="component" value="Unassembled WGS sequence"/>
</dbReference>
<protein>
    <submittedName>
        <fullName evidence="3">Uncharacterized protein</fullName>
    </submittedName>
</protein>
<keyword evidence="1" id="KW-0175">Coiled coil</keyword>
<sequence length="416" mass="47111">MLPQLAQLQASVPDHLLFVLPSLSNVTFEAHDWPGYTPFRLQIGFFNHPKKGAHNVPLWAYMKLTGASRAPAPMELSADREDDLDPDKEEIWPIDYNWFNNDAHKGRLCLCAPFFLEKSWCELGTFVRYYYLLAAQEGMFEARGLTFTEGSARTMKALCNRWFKYHAEPSVDSPRNSSMPSLSGGSRESTASESTHFRQRQNTDDDSPPIKRRRAVGSTPCQSAEQRESTTHGSRHVGQREDTDDDSPPRPPTRRRKTVQTEKSTQTDFNSFPGETSSIQPRRASKERHAKSICNKRLSQWRAITKYENITPPSSSLAGAGHHRRATISEPAESNISPDYYNGPSNLPLPDPSQSELQTILEGLRQNSQRLNTEIASMREDLVKKEDEKAMVEKWLFELGRSQSQHGAWGQLLTSC</sequence>
<name>A0A6A6VL35_9PLEO</name>
<evidence type="ECO:0000256" key="1">
    <source>
        <dbReference type="SAM" id="Coils"/>
    </source>
</evidence>
<feature type="compositionally biased region" description="Polar residues" evidence="2">
    <location>
        <begin position="261"/>
        <end position="280"/>
    </location>
</feature>
<feature type="coiled-coil region" evidence="1">
    <location>
        <begin position="354"/>
        <end position="388"/>
    </location>
</feature>
<dbReference type="EMBL" id="MU006564">
    <property type="protein sequence ID" value="KAF2750434.1"/>
    <property type="molecule type" value="Genomic_DNA"/>
</dbReference>
<feature type="region of interest" description="Disordered" evidence="2">
    <location>
        <begin position="169"/>
        <end position="291"/>
    </location>
</feature>
<organism evidence="3 4">
    <name type="scientific">Sporormia fimetaria CBS 119925</name>
    <dbReference type="NCBI Taxonomy" id="1340428"/>
    <lineage>
        <taxon>Eukaryota</taxon>
        <taxon>Fungi</taxon>
        <taxon>Dikarya</taxon>
        <taxon>Ascomycota</taxon>
        <taxon>Pezizomycotina</taxon>
        <taxon>Dothideomycetes</taxon>
        <taxon>Pleosporomycetidae</taxon>
        <taxon>Pleosporales</taxon>
        <taxon>Sporormiaceae</taxon>
        <taxon>Sporormia</taxon>
    </lineage>
</organism>
<gene>
    <name evidence="3" type="ORF">M011DRAFT_474872</name>
</gene>
<accession>A0A6A6VL35</accession>
<evidence type="ECO:0000313" key="3">
    <source>
        <dbReference type="EMBL" id="KAF2750434.1"/>
    </source>
</evidence>
<keyword evidence="4" id="KW-1185">Reference proteome</keyword>
<dbReference type="AlphaFoldDB" id="A0A6A6VL35"/>